<dbReference type="OrthoDB" id="5192220at2"/>
<dbReference type="Proteomes" id="UP000192132">
    <property type="component" value="Unassembled WGS sequence"/>
</dbReference>
<evidence type="ECO:0000313" key="1">
    <source>
        <dbReference type="EMBL" id="ONG41900.1"/>
    </source>
</evidence>
<dbReference type="AlphaFoldDB" id="A0A1S8CX50"/>
<name>A0A1S8CX50_9GAMM</name>
<dbReference type="STRING" id="1907941.BKE30_02100"/>
<comment type="caution">
    <text evidence="1">The sequence shown here is derived from an EMBL/GenBank/DDBJ whole genome shotgun (WGS) entry which is preliminary data.</text>
</comment>
<sequence>MTQLLSDTVETLLAEEGFKVDRVKPIVPATALDEDNTVTFRIFVKGHKGEWPCMVRCFENTSRVLVYSLYPDQVPDHLRSRISELICRINYGLILGNFEMDWDDGELRYKTSIDVEGFGLNSTILRNLVYGNFHSFDLYFHALALGMDTERDLDMIVMEAENPDMPKGFDLVDEIVH</sequence>
<dbReference type="RefSeq" id="WP_076877021.1">
    <property type="nucleotide sequence ID" value="NZ_MLCN01000006.1"/>
</dbReference>
<dbReference type="EMBL" id="MLCN01000006">
    <property type="protein sequence ID" value="ONG41900.1"/>
    <property type="molecule type" value="Genomic_DNA"/>
</dbReference>
<organism evidence="1 2">
    <name type="scientific">Alkanindiges hydrocarboniclasticus</name>
    <dbReference type="NCBI Taxonomy" id="1907941"/>
    <lineage>
        <taxon>Bacteria</taxon>
        <taxon>Pseudomonadati</taxon>
        <taxon>Pseudomonadota</taxon>
        <taxon>Gammaproteobacteria</taxon>
        <taxon>Moraxellales</taxon>
        <taxon>Moraxellaceae</taxon>
        <taxon>Alkanindiges</taxon>
    </lineage>
</organism>
<proteinExistence type="predicted"/>
<reference evidence="1 2" key="1">
    <citation type="submission" date="2016-10" db="EMBL/GenBank/DDBJ databases">
        <title>Draft Genome sequence of Alkanindiges sp. strain H1.</title>
        <authorList>
            <person name="Subhash Y."/>
            <person name="Lee S."/>
        </authorList>
    </citation>
    <scope>NUCLEOTIDE SEQUENCE [LARGE SCALE GENOMIC DNA]</scope>
    <source>
        <strain evidence="1 2">H1</strain>
    </source>
</reference>
<keyword evidence="2" id="KW-1185">Reference proteome</keyword>
<dbReference type="InterPro" id="IPR019660">
    <property type="entry name" value="Put_sensory_transdc_reg_YbjN"/>
</dbReference>
<accession>A0A1S8CX50</accession>
<dbReference type="Pfam" id="PF10722">
    <property type="entry name" value="YbjN"/>
    <property type="match status" value="1"/>
</dbReference>
<gene>
    <name evidence="1" type="ORF">BKE30_02100</name>
</gene>
<evidence type="ECO:0000313" key="2">
    <source>
        <dbReference type="Proteomes" id="UP000192132"/>
    </source>
</evidence>
<evidence type="ECO:0008006" key="3">
    <source>
        <dbReference type="Google" id="ProtNLM"/>
    </source>
</evidence>
<protein>
    <recommendedName>
        <fullName evidence="3">YbjN domain-containing protein</fullName>
    </recommendedName>
</protein>